<name>A0A6A3JV52_9STRA</name>
<evidence type="ECO:0000313" key="3">
    <source>
        <dbReference type="EMBL" id="KAE8995563.1"/>
    </source>
</evidence>
<evidence type="ECO:0000259" key="2">
    <source>
        <dbReference type="Pfam" id="PF04937"/>
    </source>
</evidence>
<sequence length="298" mass="33374">MTRPVDPRTRSQLQPDGSPSPTLASIVQESRLTEPPHVTVPSRAQRTGLGPSRGGRQKDAVWKMVDVDKDDTVWCLRCGHLIHTQEKNHVARARRHVNEKCVKLPSQPKITDTFKPALPSSRLKEFQACFLLEPGVKLPSSFQLVTTYLNGAYSKSLCVMQVELEGQIVTIVTDGWTDMNGLAVINYVADARKKTYFLKSVYTGAQTHDAAFLAADIKRVIDKYDFLHVGAVVTDNIAANKSAWELLQPDFPRVFFYGCACHALHLLVKDTIFMMTWLNGLISSCKLIVSFFITKVWP</sequence>
<protein>
    <recommendedName>
        <fullName evidence="2">DUF659 domain-containing protein</fullName>
    </recommendedName>
</protein>
<accession>A0A6A3JV52</accession>
<dbReference type="Pfam" id="PF04937">
    <property type="entry name" value="DUF659"/>
    <property type="match status" value="1"/>
</dbReference>
<proteinExistence type="predicted"/>
<feature type="region of interest" description="Disordered" evidence="1">
    <location>
        <begin position="1"/>
        <end position="57"/>
    </location>
</feature>
<gene>
    <name evidence="3" type="ORF">PR001_g20094</name>
</gene>
<organism evidence="3 4">
    <name type="scientific">Phytophthora rubi</name>
    <dbReference type="NCBI Taxonomy" id="129364"/>
    <lineage>
        <taxon>Eukaryota</taxon>
        <taxon>Sar</taxon>
        <taxon>Stramenopiles</taxon>
        <taxon>Oomycota</taxon>
        <taxon>Peronosporomycetes</taxon>
        <taxon>Peronosporales</taxon>
        <taxon>Peronosporaceae</taxon>
        <taxon>Phytophthora</taxon>
    </lineage>
</organism>
<dbReference type="Proteomes" id="UP000429607">
    <property type="component" value="Unassembled WGS sequence"/>
</dbReference>
<dbReference type="InterPro" id="IPR007021">
    <property type="entry name" value="DUF659"/>
</dbReference>
<dbReference type="SUPFAM" id="SSF53098">
    <property type="entry name" value="Ribonuclease H-like"/>
    <property type="match status" value="1"/>
</dbReference>
<dbReference type="AlphaFoldDB" id="A0A6A3JV52"/>
<comment type="caution">
    <text evidence="3">The sequence shown here is derived from an EMBL/GenBank/DDBJ whole genome shotgun (WGS) entry which is preliminary data.</text>
</comment>
<evidence type="ECO:0000313" key="4">
    <source>
        <dbReference type="Proteomes" id="UP000429607"/>
    </source>
</evidence>
<dbReference type="EMBL" id="QXFV01001940">
    <property type="protein sequence ID" value="KAE8995563.1"/>
    <property type="molecule type" value="Genomic_DNA"/>
</dbReference>
<feature type="domain" description="DUF659" evidence="2">
    <location>
        <begin position="147"/>
        <end position="288"/>
    </location>
</feature>
<feature type="compositionally biased region" description="Polar residues" evidence="1">
    <location>
        <begin position="10"/>
        <end position="30"/>
    </location>
</feature>
<reference evidence="3 4" key="1">
    <citation type="submission" date="2018-09" db="EMBL/GenBank/DDBJ databases">
        <title>Genomic investigation of the strawberry pathogen Phytophthora fragariae indicates pathogenicity is determined by transcriptional variation in three key races.</title>
        <authorList>
            <person name="Adams T.M."/>
            <person name="Armitage A.D."/>
            <person name="Sobczyk M.K."/>
            <person name="Bates H.J."/>
            <person name="Dunwell J.M."/>
            <person name="Nellist C.F."/>
            <person name="Harrison R.J."/>
        </authorList>
    </citation>
    <scope>NUCLEOTIDE SEQUENCE [LARGE SCALE GENOMIC DNA]</scope>
    <source>
        <strain evidence="3 4">SCRP249</strain>
    </source>
</reference>
<evidence type="ECO:0000256" key="1">
    <source>
        <dbReference type="SAM" id="MobiDB-lite"/>
    </source>
</evidence>
<dbReference type="InterPro" id="IPR012337">
    <property type="entry name" value="RNaseH-like_sf"/>
</dbReference>